<sequence>MNDRLTKVKSDSTQFWQSRTKNQKGALIGTIIGVIALASILTYFFTRTTMVPLFTELSASESGEIAEVLAAQGVPYEIAPGGTNILVPEDQVDTLTVSLASQGYPESGDINNSFFTSNAGFGMTDNEFNVIKLAATQTELANLIKQIDGVKDANVMISMPEEGIFINDAGQEASASIVLDTEPGQKFTEEQIKTLYNLVSKSIPNLSTDNIVITNQYSEYFDLNSQAAGGNSVNTVEGQMQVKKTIERDLQRQVQQMLGTMMGQDKVVVSVTTDIDFKQENREENLVEPVNEENMEGIEISAQRITETYTGQPPTTASGEPEIETGSDNLTNYKETQGNDGDYERVEETINNDVNRIKKEIQESPYKIRDLGIQVMVEPPVPNDATTLSQDVVEDIEQILSTVVSTTIDKEAAGNLTEDQINDKIVVSVQPFYGNDATTAEPTSVIPWWIWVIGGILFVSIILLVIYILRSKKRREVEEEMAIIERQQEEIIVEDINREVETESTVRRKQLEKMAKEKPEDFAKLLRSWIAED</sequence>
<evidence type="ECO:0000256" key="4">
    <source>
        <dbReference type="ARBA" id="ARBA00022475"/>
    </source>
</evidence>
<dbReference type="RefSeq" id="WP_124764013.1">
    <property type="nucleotide sequence ID" value="NZ_JAFBDY010000005.1"/>
</dbReference>
<dbReference type="GO" id="GO:0071973">
    <property type="term" value="P:bacterial-type flagellum-dependent cell motility"/>
    <property type="evidence" value="ECO:0007669"/>
    <property type="project" value="InterPro"/>
</dbReference>
<dbReference type="InterPro" id="IPR043427">
    <property type="entry name" value="YscJ/FliF"/>
</dbReference>
<feature type="compositionally biased region" description="Polar residues" evidence="10">
    <location>
        <begin position="309"/>
        <end position="318"/>
    </location>
</feature>
<reference evidence="14 15" key="1">
    <citation type="journal article" date="2013" name="J. Microbiol.">
        <title>Lysinibacillus chungkukjangi sp. nov., isolated from Chungkukjang, Korean fermented soybean food.</title>
        <authorList>
            <person name="Kim S.J."/>
            <person name="Jang Y.H."/>
            <person name="Hamada M."/>
            <person name="Ahn J.H."/>
            <person name="Weon H.Y."/>
            <person name="Suzuki K."/>
            <person name="Whang K.S."/>
            <person name="Kwon S.W."/>
        </authorList>
    </citation>
    <scope>NUCLEOTIDE SEQUENCE [LARGE SCALE GENOMIC DNA]</scope>
    <source>
        <strain evidence="14 15">MCCC 1A12701</strain>
    </source>
</reference>
<protein>
    <recommendedName>
        <fullName evidence="9">Flagellar M-ring protein</fullName>
    </recommendedName>
</protein>
<feature type="domain" description="Flagellar M-ring C-terminal" evidence="13">
    <location>
        <begin position="258"/>
        <end position="405"/>
    </location>
</feature>
<dbReference type="Gene3D" id="3.30.300.30">
    <property type="match status" value="1"/>
</dbReference>
<name>A0A3N9USW0_9BACI</name>
<dbReference type="NCBIfam" id="TIGR00206">
    <property type="entry name" value="fliF"/>
    <property type="match status" value="1"/>
</dbReference>
<evidence type="ECO:0000256" key="2">
    <source>
        <dbReference type="ARBA" id="ARBA00004651"/>
    </source>
</evidence>
<dbReference type="PANTHER" id="PTHR30046:SF0">
    <property type="entry name" value="FLAGELLAR M-RING PROTEIN"/>
    <property type="match status" value="1"/>
</dbReference>
<evidence type="ECO:0000256" key="9">
    <source>
        <dbReference type="PIRNR" id="PIRNR004862"/>
    </source>
</evidence>
<dbReference type="EMBL" id="RRCT01000006">
    <property type="protein sequence ID" value="RQW74966.1"/>
    <property type="molecule type" value="Genomic_DNA"/>
</dbReference>
<evidence type="ECO:0000256" key="3">
    <source>
        <dbReference type="ARBA" id="ARBA00007971"/>
    </source>
</evidence>
<dbReference type="InterPro" id="IPR006182">
    <property type="entry name" value="FliF_N_dom"/>
</dbReference>
<dbReference type="Pfam" id="PF01514">
    <property type="entry name" value="YscJ_FliF"/>
    <property type="match status" value="1"/>
</dbReference>
<dbReference type="GO" id="GO:0009431">
    <property type="term" value="C:bacterial-type flagellum basal body, MS ring"/>
    <property type="evidence" value="ECO:0007669"/>
    <property type="project" value="InterPro"/>
</dbReference>
<keyword evidence="15" id="KW-1185">Reference proteome</keyword>
<comment type="caution">
    <text evidence="14">The sequence shown here is derived from an EMBL/GenBank/DDBJ whole genome shotgun (WGS) entry which is preliminary data.</text>
</comment>
<dbReference type="GO" id="GO:0003774">
    <property type="term" value="F:cytoskeletal motor activity"/>
    <property type="evidence" value="ECO:0007669"/>
    <property type="project" value="InterPro"/>
</dbReference>
<evidence type="ECO:0000256" key="11">
    <source>
        <dbReference type="SAM" id="Phobius"/>
    </source>
</evidence>
<gene>
    <name evidence="14" type="primary">fliF</name>
    <name evidence="14" type="ORF">EBB45_08280</name>
</gene>
<evidence type="ECO:0000256" key="8">
    <source>
        <dbReference type="ARBA" id="ARBA00023143"/>
    </source>
</evidence>
<evidence type="ECO:0000259" key="13">
    <source>
        <dbReference type="Pfam" id="PF08345"/>
    </source>
</evidence>
<dbReference type="InterPro" id="IPR000067">
    <property type="entry name" value="FlgMring_FliF"/>
</dbReference>
<keyword evidence="4" id="KW-1003">Cell membrane</keyword>
<dbReference type="PIRSF" id="PIRSF004862">
    <property type="entry name" value="FliF"/>
    <property type="match status" value="1"/>
</dbReference>
<dbReference type="Proteomes" id="UP000274033">
    <property type="component" value="Unassembled WGS sequence"/>
</dbReference>
<feature type="transmembrane region" description="Helical" evidence="11">
    <location>
        <begin position="448"/>
        <end position="469"/>
    </location>
</feature>
<dbReference type="PANTHER" id="PTHR30046">
    <property type="entry name" value="FLAGELLAR M-RING PROTEIN"/>
    <property type="match status" value="1"/>
</dbReference>
<dbReference type="InterPro" id="IPR013556">
    <property type="entry name" value="Flag_M-ring_C"/>
</dbReference>
<evidence type="ECO:0000256" key="10">
    <source>
        <dbReference type="SAM" id="MobiDB-lite"/>
    </source>
</evidence>
<keyword evidence="14" id="KW-0969">Cilium</keyword>
<feature type="transmembrane region" description="Helical" evidence="11">
    <location>
        <begin position="25"/>
        <end position="45"/>
    </location>
</feature>
<evidence type="ECO:0000259" key="12">
    <source>
        <dbReference type="Pfam" id="PF01514"/>
    </source>
</evidence>
<feature type="domain" description="Flagellar M-ring N-terminal" evidence="12">
    <location>
        <begin position="46"/>
        <end position="220"/>
    </location>
</feature>
<comment type="function">
    <text evidence="9">The M ring may be actively involved in energy transduction.</text>
</comment>
<evidence type="ECO:0000313" key="14">
    <source>
        <dbReference type="EMBL" id="RQW74966.1"/>
    </source>
</evidence>
<accession>A0A3N9USW0</accession>
<comment type="subcellular location">
    <subcellularLocation>
        <location evidence="1 9">Bacterial flagellum basal body</location>
    </subcellularLocation>
    <subcellularLocation>
        <location evidence="2">Cell membrane</location>
        <topology evidence="2">Multi-pass membrane protein</topology>
    </subcellularLocation>
</comment>
<organism evidence="14 15">
    <name type="scientific">Lysinibacillus composti</name>
    <dbReference type="NCBI Taxonomy" id="720633"/>
    <lineage>
        <taxon>Bacteria</taxon>
        <taxon>Bacillati</taxon>
        <taxon>Bacillota</taxon>
        <taxon>Bacilli</taxon>
        <taxon>Bacillales</taxon>
        <taxon>Bacillaceae</taxon>
        <taxon>Lysinibacillus</taxon>
    </lineage>
</organism>
<keyword evidence="8 9" id="KW-0975">Bacterial flagellum</keyword>
<proteinExistence type="inferred from homology"/>
<dbReference type="AlphaFoldDB" id="A0A3N9USW0"/>
<evidence type="ECO:0000256" key="1">
    <source>
        <dbReference type="ARBA" id="ARBA00004117"/>
    </source>
</evidence>
<keyword evidence="5 11" id="KW-0812">Transmembrane</keyword>
<keyword evidence="14" id="KW-0966">Cell projection</keyword>
<dbReference type="InterPro" id="IPR045851">
    <property type="entry name" value="AMP-bd_C_sf"/>
</dbReference>
<evidence type="ECO:0000256" key="5">
    <source>
        <dbReference type="ARBA" id="ARBA00022692"/>
    </source>
</evidence>
<dbReference type="OrthoDB" id="9807026at2"/>
<feature type="region of interest" description="Disordered" evidence="10">
    <location>
        <begin position="309"/>
        <end position="329"/>
    </location>
</feature>
<evidence type="ECO:0000313" key="15">
    <source>
        <dbReference type="Proteomes" id="UP000274033"/>
    </source>
</evidence>
<keyword evidence="7 11" id="KW-0472">Membrane</keyword>
<keyword evidence="14" id="KW-0282">Flagellum</keyword>
<dbReference type="Pfam" id="PF08345">
    <property type="entry name" value="YscJ_FliF_C"/>
    <property type="match status" value="1"/>
</dbReference>
<dbReference type="PRINTS" id="PR01009">
    <property type="entry name" value="FLGMRINGFLIF"/>
</dbReference>
<dbReference type="GO" id="GO:0005886">
    <property type="term" value="C:plasma membrane"/>
    <property type="evidence" value="ECO:0007669"/>
    <property type="project" value="UniProtKB-SubCell"/>
</dbReference>
<keyword evidence="6 11" id="KW-1133">Transmembrane helix</keyword>
<evidence type="ECO:0000256" key="6">
    <source>
        <dbReference type="ARBA" id="ARBA00022989"/>
    </source>
</evidence>
<comment type="similarity">
    <text evidence="3 9">Belongs to the FliF family.</text>
</comment>
<evidence type="ECO:0000256" key="7">
    <source>
        <dbReference type="ARBA" id="ARBA00023136"/>
    </source>
</evidence>